<dbReference type="AlphaFoldDB" id="A0A1E2RVE3"/>
<feature type="region of interest" description="Disordered" evidence="1">
    <location>
        <begin position="25"/>
        <end position="51"/>
    </location>
</feature>
<accession>A0A1E2RVE3</accession>
<sequence length="254" mass="27115">MASAPAYLLSALLLGGGLTTAALAADDAPAESPAKPSKKAKRELTPEEKAEKASRRACKVEICKAMAGEVPAKGVISCDIVKTWREEDIQDMVGDRMSWPWGKAVCNSKLKLDRKDLRAAMTKASHKVAIANQTVTCRLDRKGDEEPYEVVVDLAPEVAFKNGKATKASANWGDVDAPFGIYPIIYSGTGLDNQTNVLGPEIVKLVNEFTGKKCAEVGAKPEKAPAPKTPVDEDDTGPAERKVDNGAPGRTVLR</sequence>
<gene>
    <name evidence="3" type="ORF">A7A08_02830</name>
</gene>
<feature type="compositionally biased region" description="Low complexity" evidence="1">
    <location>
        <begin position="25"/>
        <end position="35"/>
    </location>
</feature>
<evidence type="ECO:0000256" key="2">
    <source>
        <dbReference type="SAM" id="SignalP"/>
    </source>
</evidence>
<dbReference type="EMBL" id="MASI01000009">
    <property type="protein sequence ID" value="ODA66183.1"/>
    <property type="molecule type" value="Genomic_DNA"/>
</dbReference>
<organism evidence="3 4">
    <name type="scientific">Methyloligella halotolerans</name>
    <dbReference type="NCBI Taxonomy" id="1177755"/>
    <lineage>
        <taxon>Bacteria</taxon>
        <taxon>Pseudomonadati</taxon>
        <taxon>Pseudomonadota</taxon>
        <taxon>Alphaproteobacteria</taxon>
        <taxon>Hyphomicrobiales</taxon>
        <taxon>Hyphomicrobiaceae</taxon>
        <taxon>Methyloligella</taxon>
    </lineage>
</organism>
<keyword evidence="2" id="KW-0732">Signal</keyword>
<proteinExistence type="predicted"/>
<reference evidence="3 4" key="1">
    <citation type="submission" date="2016-07" db="EMBL/GenBank/DDBJ databases">
        <title>Draft genome sequence of Methyloligella halotolerans C2T (VKM B-2706T=CCUG 61687T=DSM 25045T), a halotolerant polyhydroxybutyrate accumulating methylotroph.</title>
        <authorList>
            <person name="Vasilenko O.V."/>
            <person name="Doronina N.V."/>
            <person name="Poroshina M.N."/>
            <person name="Tarlachkov S.V."/>
            <person name="Trotsenko Y.A."/>
        </authorList>
    </citation>
    <scope>NUCLEOTIDE SEQUENCE [LARGE SCALE GENOMIC DNA]</scope>
    <source>
        <strain evidence="3 4">VKM B-2706</strain>
    </source>
</reference>
<evidence type="ECO:0000313" key="3">
    <source>
        <dbReference type="EMBL" id="ODA66183.1"/>
    </source>
</evidence>
<evidence type="ECO:0000256" key="1">
    <source>
        <dbReference type="SAM" id="MobiDB-lite"/>
    </source>
</evidence>
<dbReference type="Proteomes" id="UP000095087">
    <property type="component" value="Unassembled WGS sequence"/>
</dbReference>
<feature type="signal peptide" evidence="2">
    <location>
        <begin position="1"/>
        <end position="24"/>
    </location>
</feature>
<feature type="compositionally biased region" description="Basic and acidic residues" evidence="1">
    <location>
        <begin position="42"/>
        <end position="51"/>
    </location>
</feature>
<name>A0A1E2RVE3_9HYPH</name>
<feature type="region of interest" description="Disordered" evidence="1">
    <location>
        <begin position="216"/>
        <end position="254"/>
    </location>
</feature>
<feature type="chain" id="PRO_5009116450" evidence="2">
    <location>
        <begin position="25"/>
        <end position="254"/>
    </location>
</feature>
<evidence type="ECO:0000313" key="4">
    <source>
        <dbReference type="Proteomes" id="UP000095087"/>
    </source>
</evidence>
<dbReference type="OrthoDB" id="7931774at2"/>
<protein>
    <submittedName>
        <fullName evidence="3">Uncharacterized protein</fullName>
    </submittedName>
</protein>
<dbReference type="RefSeq" id="WP_069095992.1">
    <property type="nucleotide sequence ID" value="NZ_MASI01000009.1"/>
</dbReference>
<comment type="caution">
    <text evidence="3">The sequence shown here is derived from an EMBL/GenBank/DDBJ whole genome shotgun (WGS) entry which is preliminary data.</text>
</comment>
<feature type="compositionally biased region" description="Basic and acidic residues" evidence="1">
    <location>
        <begin position="216"/>
        <end position="225"/>
    </location>
</feature>
<keyword evidence="4" id="KW-1185">Reference proteome</keyword>